<evidence type="ECO:0000313" key="2">
    <source>
        <dbReference type="EMBL" id="EQC26160.1"/>
    </source>
</evidence>
<dbReference type="OrthoDB" id="10573694at2759"/>
<keyword evidence="1" id="KW-1133">Transmembrane helix</keyword>
<name>T0PYL3_SAPDV</name>
<sequence length="152" mass="17031">MTSLHSRIRRCPAILARVVALLAQVVVRLITVILSLLVRLVFHVLDQLRVRRVPYLHHSADAMIQPNASEDDKVTGATTTTELVATMETLTMRLVALQKGPPSSEQGCNELLCDVAGQLSTSSSPTILYLRIRELVRCIEVLESERRRLDYQ</sequence>
<accession>T0PYL3</accession>
<dbReference type="AlphaFoldDB" id="T0PYL3"/>
<protein>
    <submittedName>
        <fullName evidence="2">Uncharacterized protein</fullName>
    </submittedName>
</protein>
<feature type="transmembrane region" description="Helical" evidence="1">
    <location>
        <begin position="14"/>
        <end position="42"/>
    </location>
</feature>
<proteinExistence type="predicted"/>
<evidence type="ECO:0000313" key="3">
    <source>
        <dbReference type="Proteomes" id="UP000030762"/>
    </source>
</evidence>
<dbReference type="GeneID" id="19956739"/>
<dbReference type="RefSeq" id="XP_008620423.1">
    <property type="nucleotide sequence ID" value="XM_008622201.1"/>
</dbReference>
<gene>
    <name evidence="2" type="ORF">SDRG_16012</name>
</gene>
<dbReference type="InParanoid" id="T0PYL3"/>
<dbReference type="Proteomes" id="UP000030762">
    <property type="component" value="Unassembled WGS sequence"/>
</dbReference>
<keyword evidence="1" id="KW-0472">Membrane</keyword>
<evidence type="ECO:0000256" key="1">
    <source>
        <dbReference type="SAM" id="Phobius"/>
    </source>
</evidence>
<organism evidence="2 3">
    <name type="scientific">Saprolegnia diclina (strain VS20)</name>
    <dbReference type="NCBI Taxonomy" id="1156394"/>
    <lineage>
        <taxon>Eukaryota</taxon>
        <taxon>Sar</taxon>
        <taxon>Stramenopiles</taxon>
        <taxon>Oomycota</taxon>
        <taxon>Saprolegniomycetes</taxon>
        <taxon>Saprolegniales</taxon>
        <taxon>Saprolegniaceae</taxon>
        <taxon>Saprolegnia</taxon>
    </lineage>
</organism>
<dbReference type="EMBL" id="JH767240">
    <property type="protein sequence ID" value="EQC26160.1"/>
    <property type="molecule type" value="Genomic_DNA"/>
</dbReference>
<keyword evidence="1" id="KW-0812">Transmembrane</keyword>
<reference evidence="2 3" key="1">
    <citation type="submission" date="2012-04" db="EMBL/GenBank/DDBJ databases">
        <title>The Genome Sequence of Saprolegnia declina VS20.</title>
        <authorList>
            <consortium name="The Broad Institute Genome Sequencing Platform"/>
            <person name="Russ C."/>
            <person name="Nusbaum C."/>
            <person name="Tyler B."/>
            <person name="van West P."/>
            <person name="Dieguez-Uribeondo J."/>
            <person name="de Bruijn I."/>
            <person name="Tripathy S."/>
            <person name="Jiang R."/>
            <person name="Young S.K."/>
            <person name="Zeng Q."/>
            <person name="Gargeya S."/>
            <person name="Fitzgerald M."/>
            <person name="Haas B."/>
            <person name="Abouelleil A."/>
            <person name="Alvarado L."/>
            <person name="Arachchi H.M."/>
            <person name="Berlin A."/>
            <person name="Chapman S.B."/>
            <person name="Goldberg J."/>
            <person name="Griggs A."/>
            <person name="Gujja S."/>
            <person name="Hansen M."/>
            <person name="Howarth C."/>
            <person name="Imamovic A."/>
            <person name="Larimer J."/>
            <person name="McCowen C."/>
            <person name="Montmayeur A."/>
            <person name="Murphy C."/>
            <person name="Neiman D."/>
            <person name="Pearson M."/>
            <person name="Priest M."/>
            <person name="Roberts A."/>
            <person name="Saif S."/>
            <person name="Shea T."/>
            <person name="Sisk P."/>
            <person name="Sykes S."/>
            <person name="Wortman J."/>
            <person name="Nusbaum C."/>
            <person name="Birren B."/>
        </authorList>
    </citation>
    <scope>NUCLEOTIDE SEQUENCE [LARGE SCALE GENOMIC DNA]</scope>
    <source>
        <strain evidence="2 3">VS20</strain>
    </source>
</reference>
<dbReference type="VEuPathDB" id="FungiDB:SDRG_16012"/>
<keyword evidence="3" id="KW-1185">Reference proteome</keyword>